<dbReference type="InterPro" id="IPR009057">
    <property type="entry name" value="Homeodomain-like_sf"/>
</dbReference>
<dbReference type="STRING" id="1215104.GCA_000730585_02117"/>
<dbReference type="OrthoDB" id="5740883at2"/>
<evidence type="ECO:0000256" key="1">
    <source>
        <dbReference type="ARBA" id="ARBA00023015"/>
    </source>
</evidence>
<organism evidence="4 5">
    <name type="scientific">Pseudomonas japonica</name>
    <dbReference type="NCBI Taxonomy" id="256466"/>
    <lineage>
        <taxon>Bacteria</taxon>
        <taxon>Pseudomonadati</taxon>
        <taxon>Pseudomonadota</taxon>
        <taxon>Gammaproteobacteria</taxon>
        <taxon>Pseudomonadales</taxon>
        <taxon>Pseudomonadaceae</taxon>
        <taxon>Pseudomonas</taxon>
    </lineage>
</organism>
<dbReference type="InterPro" id="IPR018060">
    <property type="entry name" value="HTH_AraC"/>
</dbReference>
<dbReference type="PANTHER" id="PTHR47893:SF1">
    <property type="entry name" value="REGULATORY PROTEIN PCHR"/>
    <property type="match status" value="1"/>
</dbReference>
<dbReference type="GO" id="GO:0043565">
    <property type="term" value="F:sequence-specific DNA binding"/>
    <property type="evidence" value="ECO:0007669"/>
    <property type="project" value="InterPro"/>
</dbReference>
<dbReference type="Pfam" id="PF12833">
    <property type="entry name" value="HTH_18"/>
    <property type="match status" value="1"/>
</dbReference>
<dbReference type="SMART" id="SM00342">
    <property type="entry name" value="HTH_ARAC"/>
    <property type="match status" value="1"/>
</dbReference>
<dbReference type="InterPro" id="IPR053142">
    <property type="entry name" value="PchR_regulatory_protein"/>
</dbReference>
<evidence type="ECO:0000313" key="5">
    <source>
        <dbReference type="Proteomes" id="UP000198407"/>
    </source>
</evidence>
<accession>A0A239KTX8</accession>
<protein>
    <submittedName>
        <fullName evidence="4">Transcriptional regulator, AraC family</fullName>
    </submittedName>
</protein>
<dbReference type="SUPFAM" id="SSF46689">
    <property type="entry name" value="Homeodomain-like"/>
    <property type="match status" value="2"/>
</dbReference>
<keyword evidence="5" id="KW-1185">Reference proteome</keyword>
<dbReference type="Gene3D" id="1.10.10.60">
    <property type="entry name" value="Homeodomain-like"/>
    <property type="match status" value="2"/>
</dbReference>
<dbReference type="Proteomes" id="UP000198407">
    <property type="component" value="Unassembled WGS sequence"/>
</dbReference>
<evidence type="ECO:0000256" key="2">
    <source>
        <dbReference type="ARBA" id="ARBA00023163"/>
    </source>
</evidence>
<proteinExistence type="predicted"/>
<sequence length="324" mass="36921">MSCMQDHVLYTPAHKQRLRKFTDLFSPSTALANNYHVHDINPGLGQGSNDLYDFGRICLGRGHFCFKQATQLHCEMPFRSFGITVFLTGTCQFTRPDSGEEYQVKAPQIFLRKGQFGPVVFSIPARTPVTTLSMEFNIELLEKIGSSIRQNKVTRFFQDLDRSEVMMLDTLDPKLVCALHYLVGLPKANSELDLINIEGVALSLLGSLFTLPSQQDDKYRKEVEQAIAILESRCSEKITIPKLARQVGMNECYLKRYFKQYTGLTISAFLEKHRMDIALLLFSQGKAAQDVAYDIGYDNFYYFKNVFKKRFGYFPGSERSASVD</sequence>
<dbReference type="PANTHER" id="PTHR47893">
    <property type="entry name" value="REGULATORY PROTEIN PCHR"/>
    <property type="match status" value="1"/>
</dbReference>
<dbReference type="GO" id="GO:0003700">
    <property type="term" value="F:DNA-binding transcription factor activity"/>
    <property type="evidence" value="ECO:0007669"/>
    <property type="project" value="InterPro"/>
</dbReference>
<dbReference type="PROSITE" id="PS01124">
    <property type="entry name" value="HTH_ARAC_FAMILY_2"/>
    <property type="match status" value="1"/>
</dbReference>
<evidence type="ECO:0000313" key="4">
    <source>
        <dbReference type="EMBL" id="SNT21827.1"/>
    </source>
</evidence>
<dbReference type="AlphaFoldDB" id="A0A239KTX8"/>
<feature type="domain" description="HTH araC/xylS-type" evidence="3">
    <location>
        <begin position="224"/>
        <end position="321"/>
    </location>
</feature>
<keyword evidence="1" id="KW-0805">Transcription regulation</keyword>
<dbReference type="RefSeq" id="WP_084702804.1">
    <property type="nucleotide sequence ID" value="NZ_FZOL01000029.1"/>
</dbReference>
<keyword evidence="2" id="KW-0804">Transcription</keyword>
<dbReference type="EMBL" id="FZOL01000029">
    <property type="protein sequence ID" value="SNT21827.1"/>
    <property type="molecule type" value="Genomic_DNA"/>
</dbReference>
<reference evidence="5" key="1">
    <citation type="submission" date="2017-06" db="EMBL/GenBank/DDBJ databases">
        <authorList>
            <person name="Varghese N."/>
            <person name="Submissions S."/>
        </authorList>
    </citation>
    <scope>NUCLEOTIDE SEQUENCE [LARGE SCALE GENOMIC DNA]</scope>
    <source>
        <strain evidence="5">DSM 22348</strain>
    </source>
</reference>
<gene>
    <name evidence="4" type="ORF">SAMN05444352_12943</name>
</gene>
<evidence type="ECO:0000259" key="3">
    <source>
        <dbReference type="PROSITE" id="PS01124"/>
    </source>
</evidence>
<name>A0A239KTX8_9PSED</name>